<reference evidence="1 2" key="1">
    <citation type="submission" date="2016-10" db="EMBL/GenBank/DDBJ databases">
        <authorList>
            <person name="de Groot N.N."/>
        </authorList>
    </citation>
    <scope>NUCLEOTIDE SEQUENCE [LARGE SCALE GENOMIC DNA]</scope>
    <source>
        <strain evidence="1 2">AA1</strain>
    </source>
</reference>
<dbReference type="Proteomes" id="UP000198870">
    <property type="component" value="Unassembled WGS sequence"/>
</dbReference>
<organism evidence="1 2">
    <name type="scientific">Desulfoluna spongiiphila</name>
    <dbReference type="NCBI Taxonomy" id="419481"/>
    <lineage>
        <taxon>Bacteria</taxon>
        <taxon>Pseudomonadati</taxon>
        <taxon>Thermodesulfobacteriota</taxon>
        <taxon>Desulfobacteria</taxon>
        <taxon>Desulfobacterales</taxon>
        <taxon>Desulfolunaceae</taxon>
        <taxon>Desulfoluna</taxon>
    </lineage>
</organism>
<dbReference type="OrthoDB" id="9803966at2"/>
<sequence length="118" mass="13290">MIARCGMDCSQCEAYKATCENSDVKRREVAEAWTIEYKTEISPEQINCRGCTSDAEKFFFTESLCEIRKCAMEKKAPHCAKCPDYLCDKLRAFVAEAPVVGKTLEGCETLKDKWKVAG</sequence>
<evidence type="ECO:0000313" key="2">
    <source>
        <dbReference type="Proteomes" id="UP000198870"/>
    </source>
</evidence>
<dbReference type="Pfam" id="PF12675">
    <property type="entry name" value="DUF3795"/>
    <property type="match status" value="1"/>
</dbReference>
<dbReference type="InterPro" id="IPR024227">
    <property type="entry name" value="DUF3795"/>
</dbReference>
<name>A0A1G5FGP4_9BACT</name>
<dbReference type="EMBL" id="FMUX01000008">
    <property type="protein sequence ID" value="SCY38439.1"/>
    <property type="molecule type" value="Genomic_DNA"/>
</dbReference>
<gene>
    <name evidence="1" type="ORF">SAMN05216233_10861</name>
</gene>
<keyword evidence="2" id="KW-1185">Reference proteome</keyword>
<dbReference type="STRING" id="419481.SAMN05216233_10861"/>
<evidence type="ECO:0008006" key="3">
    <source>
        <dbReference type="Google" id="ProtNLM"/>
    </source>
</evidence>
<dbReference type="RefSeq" id="WP_092210925.1">
    <property type="nucleotide sequence ID" value="NZ_FMUX01000008.1"/>
</dbReference>
<protein>
    <recommendedName>
        <fullName evidence="3">DUF3795 domain-containing protein</fullName>
    </recommendedName>
</protein>
<dbReference type="AlphaFoldDB" id="A0A1G5FGP4"/>
<evidence type="ECO:0000313" key="1">
    <source>
        <dbReference type="EMBL" id="SCY38439.1"/>
    </source>
</evidence>
<proteinExistence type="predicted"/>
<accession>A0A1G5FGP4</accession>